<accession>A0A1M4YPF5</accession>
<dbReference type="Pfam" id="PF01458">
    <property type="entry name" value="SUFBD_core"/>
    <property type="match status" value="1"/>
</dbReference>
<dbReference type="AlphaFoldDB" id="A0A1M4YPF5"/>
<dbReference type="PANTHER" id="PTHR43575:SF1">
    <property type="entry name" value="PROTEIN ABCI7, CHLOROPLASTIC"/>
    <property type="match status" value="1"/>
</dbReference>
<evidence type="ECO:0000313" key="5">
    <source>
        <dbReference type="Proteomes" id="UP000184480"/>
    </source>
</evidence>
<dbReference type="SUPFAM" id="SSF101960">
    <property type="entry name" value="Stabilizer of iron transporter SufD"/>
    <property type="match status" value="1"/>
</dbReference>
<dbReference type="GO" id="GO:0016226">
    <property type="term" value="P:iron-sulfur cluster assembly"/>
    <property type="evidence" value="ECO:0007669"/>
    <property type="project" value="InterPro"/>
</dbReference>
<dbReference type="InterPro" id="IPR011542">
    <property type="entry name" value="SUF_FeS_clus_asmbl_SufD"/>
</dbReference>
<organism evidence="4 5">
    <name type="scientific">Dysgonomonas macrotermitis</name>
    <dbReference type="NCBI Taxonomy" id="1346286"/>
    <lineage>
        <taxon>Bacteria</taxon>
        <taxon>Pseudomonadati</taxon>
        <taxon>Bacteroidota</taxon>
        <taxon>Bacteroidia</taxon>
        <taxon>Bacteroidales</taxon>
        <taxon>Dysgonomonadaceae</taxon>
        <taxon>Dysgonomonas</taxon>
    </lineage>
</organism>
<dbReference type="InterPro" id="IPR000825">
    <property type="entry name" value="SUF_FeS_clus_asmbl_SufBD_core"/>
</dbReference>
<dbReference type="RefSeq" id="WP_062177686.1">
    <property type="nucleotide sequence ID" value="NZ_BBXL01000003.1"/>
</dbReference>
<dbReference type="Pfam" id="PF19295">
    <property type="entry name" value="SufBD_N"/>
    <property type="match status" value="1"/>
</dbReference>
<name>A0A1M4YPF5_9BACT</name>
<dbReference type="InterPro" id="IPR037284">
    <property type="entry name" value="SUF_FeS_clus_asmbl_SufBD_sf"/>
</dbReference>
<feature type="domain" description="SUF system FeS cluster assembly SufBD N-terminal" evidence="3">
    <location>
        <begin position="2"/>
        <end position="171"/>
    </location>
</feature>
<proteinExistence type="inferred from homology"/>
<dbReference type="InterPro" id="IPR045595">
    <property type="entry name" value="SufBD_N"/>
</dbReference>
<sequence>MIETQYIDLFNQHRDLIDSKSANVLNSQRDKAFEVFKKIGFPNRQLEDFQYSDVAGEFAPDFGVNLNRFPVKVDPYKSYKCNVPELSTNLFFLLNDGFHGAGLPEMDFPSGVFIGSLNDFAEQHTDICAKYYGKIAQIEKNGVAAFNTMFAQDGFVVYVPDNKVIEHPIQLINILTANTDYLVNRRLLIIVGKNAQVKMLACDHTVTDNKFLATQVTEIFADDDAHVEFYELEENSNQVTRLSSTFVKQGKNSTTLLNNITLNCGFTRNNYNVVLGGEHSEAQVAGVVISDKEQHVDNFVFMDHAKPHCTSTQLFKYVLQDHSKGVFCGRILVEKDAQKTQAYQTNNNLCASHDAHMYSKPQLEIYADDVKCSHGLTTGQLDEDALFYLRARGIAKADAELLLMQAFTADVLKLIHIDVLRARLEELVEKRFRGEDARCGDCAICK</sequence>
<dbReference type="InterPro" id="IPR055346">
    <property type="entry name" value="Fe-S_cluster_assembly_SufBD"/>
</dbReference>
<reference evidence="5" key="1">
    <citation type="submission" date="2016-11" db="EMBL/GenBank/DDBJ databases">
        <authorList>
            <person name="Varghese N."/>
            <person name="Submissions S."/>
        </authorList>
    </citation>
    <scope>NUCLEOTIDE SEQUENCE [LARGE SCALE GENOMIC DNA]</scope>
    <source>
        <strain evidence="5">DSM 27370</strain>
    </source>
</reference>
<dbReference type="PANTHER" id="PTHR43575">
    <property type="entry name" value="PROTEIN ABCI7, CHLOROPLASTIC"/>
    <property type="match status" value="1"/>
</dbReference>
<dbReference type="EMBL" id="FQUC01000003">
    <property type="protein sequence ID" value="SHF07699.1"/>
    <property type="molecule type" value="Genomic_DNA"/>
</dbReference>
<keyword evidence="5" id="KW-1185">Reference proteome</keyword>
<protein>
    <submittedName>
        <fullName evidence="4">Fe-S cluster assembly protein SufD</fullName>
    </submittedName>
</protein>
<dbReference type="Proteomes" id="UP000184480">
    <property type="component" value="Unassembled WGS sequence"/>
</dbReference>
<evidence type="ECO:0000259" key="2">
    <source>
        <dbReference type="Pfam" id="PF01458"/>
    </source>
</evidence>
<evidence type="ECO:0000313" key="4">
    <source>
        <dbReference type="EMBL" id="SHF07699.1"/>
    </source>
</evidence>
<dbReference type="OrthoDB" id="9768262at2"/>
<gene>
    <name evidence="4" type="ORF">SAMN05444362_103234</name>
</gene>
<evidence type="ECO:0000259" key="3">
    <source>
        <dbReference type="Pfam" id="PF19295"/>
    </source>
</evidence>
<dbReference type="STRING" id="1346286.SAMN05444362_103234"/>
<feature type="domain" description="SUF system FeS cluster assembly SufBD core" evidence="2">
    <location>
        <begin position="180"/>
        <end position="407"/>
    </location>
</feature>
<dbReference type="NCBIfam" id="TIGR01981">
    <property type="entry name" value="sufD"/>
    <property type="match status" value="1"/>
</dbReference>
<evidence type="ECO:0000256" key="1">
    <source>
        <dbReference type="ARBA" id="ARBA00043967"/>
    </source>
</evidence>
<comment type="similarity">
    <text evidence="1">Belongs to the iron-sulfur cluster assembly SufBD family.</text>
</comment>